<feature type="region of interest" description="Disordered" evidence="1">
    <location>
        <begin position="1"/>
        <end position="23"/>
    </location>
</feature>
<organism evidence="2 3">
    <name type="scientific">Stenotrophomonas phage Salva</name>
    <dbReference type="NCBI Taxonomy" id="2801524"/>
    <lineage>
        <taxon>Viruses</taxon>
        <taxon>Duplodnaviria</taxon>
        <taxon>Heunggongvirae</taxon>
        <taxon>Uroviricota</taxon>
        <taxon>Caudoviricetes</taxon>
        <taxon>Beaumontvirinae</taxon>
        <taxon>Salvavirus</taxon>
        <taxon>Salvavirus salva</taxon>
    </lineage>
</organism>
<accession>A0A8B6Q887</accession>
<dbReference type="Proteomes" id="UP000595272">
    <property type="component" value="Segment"/>
</dbReference>
<evidence type="ECO:0000256" key="1">
    <source>
        <dbReference type="SAM" id="MobiDB-lite"/>
    </source>
</evidence>
<evidence type="ECO:0000313" key="3">
    <source>
        <dbReference type="Proteomes" id="UP000595272"/>
    </source>
</evidence>
<sequence>MSNTSHDNLTPFEQFALENEEVERTRPLTPYEVAVRDYERAVQAHRTAVRAADIQINAIKAGVAKARLRMVQAKELRDSLAPPPRPRGRPRKTP</sequence>
<proteinExistence type="predicted"/>
<feature type="region of interest" description="Disordered" evidence="1">
    <location>
        <begin position="74"/>
        <end position="94"/>
    </location>
</feature>
<protein>
    <submittedName>
        <fullName evidence="2">Uncharacterized protein</fullName>
    </submittedName>
</protein>
<keyword evidence="3" id="KW-1185">Reference proteome</keyword>
<dbReference type="EMBL" id="MW393850">
    <property type="protein sequence ID" value="QQM18242.1"/>
    <property type="molecule type" value="Genomic_DNA"/>
</dbReference>
<gene>
    <name evidence="2" type="ORF">CPT_Salva_079</name>
</gene>
<evidence type="ECO:0000313" key="2">
    <source>
        <dbReference type="EMBL" id="QQM18242.1"/>
    </source>
</evidence>
<reference evidence="2 3" key="1">
    <citation type="submission" date="2020-12" db="EMBL/GenBank/DDBJ databases">
        <title>Complete genome sequence of Stenotrophomonas maltophilia phage Salva.</title>
        <authorList>
            <person name="Jefferson B."/>
            <person name="Yao G."/>
            <person name="Clark J."/>
            <person name="Le T."/>
            <person name="Young R."/>
            <person name="Gonzalez C."/>
            <person name="Liu M."/>
        </authorList>
    </citation>
    <scope>NUCLEOTIDE SEQUENCE [LARGE SCALE GENOMIC DNA]</scope>
</reference>
<name>A0A8B6Q887_9CAUD</name>